<dbReference type="InterPro" id="IPR036388">
    <property type="entry name" value="WH-like_DNA-bd_sf"/>
</dbReference>
<dbReference type="AlphaFoldDB" id="V4H828"/>
<feature type="domain" description="HTH arsR-type" evidence="4">
    <location>
        <begin position="31"/>
        <end position="127"/>
    </location>
</feature>
<keyword evidence="1" id="KW-0805">Transcription regulation</keyword>
<dbReference type="SMART" id="SM00418">
    <property type="entry name" value="HTH_ARSR"/>
    <property type="match status" value="1"/>
</dbReference>
<keyword evidence="2" id="KW-0238">DNA-binding</keyword>
<dbReference type="PANTHER" id="PTHR43132:SF2">
    <property type="entry name" value="ARSENICAL RESISTANCE OPERON REPRESSOR ARSR-RELATED"/>
    <property type="match status" value="1"/>
</dbReference>
<evidence type="ECO:0000256" key="1">
    <source>
        <dbReference type="ARBA" id="ARBA00023015"/>
    </source>
</evidence>
<dbReference type="Proteomes" id="UP000017840">
    <property type="component" value="Unassembled WGS sequence"/>
</dbReference>
<evidence type="ECO:0000259" key="4">
    <source>
        <dbReference type="PROSITE" id="PS50987"/>
    </source>
</evidence>
<reference evidence="5 6" key="1">
    <citation type="journal article" date="2013" name="Genome Announc.">
        <title>Draft Genome Sequence of 'Candidatus Halobonum tyrrellensis' Strain G22, Isolated from the Hypersaline Waters of Lake Tyrrell, Australia.</title>
        <authorList>
            <person name="Ugalde J.A."/>
            <person name="Narasingarao P."/>
            <person name="Kuo S."/>
            <person name="Podell S."/>
            <person name="Allen E.E."/>
        </authorList>
    </citation>
    <scope>NUCLEOTIDE SEQUENCE [LARGE SCALE GENOMIC DNA]</scope>
    <source>
        <strain evidence="5 6">G22</strain>
    </source>
</reference>
<dbReference type="Pfam" id="PF12840">
    <property type="entry name" value="HTH_20"/>
    <property type="match status" value="1"/>
</dbReference>
<dbReference type="CDD" id="cd00090">
    <property type="entry name" value="HTH_ARSR"/>
    <property type="match status" value="1"/>
</dbReference>
<keyword evidence="3" id="KW-0804">Transcription</keyword>
<proteinExistence type="predicted"/>
<sequence length="137" mass="15273">MADSPSTASTETDEPEADAIATLTADLFDEDPLLDLDTYLDLFEEIAERPRFAILYALKTEGKLSANELGEALGRRENSLHYHLNRLVEAGLVENRKQERPDVNGLYSYYELTGLGADLIDAATEFIGQEKTALEQY</sequence>
<evidence type="ECO:0000256" key="3">
    <source>
        <dbReference type="ARBA" id="ARBA00023163"/>
    </source>
</evidence>
<dbReference type="GO" id="GO:0003700">
    <property type="term" value="F:DNA-binding transcription factor activity"/>
    <property type="evidence" value="ECO:0007669"/>
    <property type="project" value="InterPro"/>
</dbReference>
<comment type="caution">
    <text evidence="5">The sequence shown here is derived from an EMBL/GenBank/DDBJ whole genome shotgun (WGS) entry which is preliminary data.</text>
</comment>
<dbReference type="Gene3D" id="1.10.10.10">
    <property type="entry name" value="Winged helix-like DNA-binding domain superfamily/Winged helix DNA-binding domain"/>
    <property type="match status" value="1"/>
</dbReference>
<gene>
    <name evidence="5" type="ORF">K933_17117</name>
</gene>
<dbReference type="InterPro" id="IPR011991">
    <property type="entry name" value="ArsR-like_HTH"/>
</dbReference>
<name>V4H828_9EURY</name>
<evidence type="ECO:0000256" key="2">
    <source>
        <dbReference type="ARBA" id="ARBA00023125"/>
    </source>
</evidence>
<evidence type="ECO:0000313" key="6">
    <source>
        <dbReference type="Proteomes" id="UP000017840"/>
    </source>
</evidence>
<dbReference type="InterPro" id="IPR036390">
    <property type="entry name" value="WH_DNA-bd_sf"/>
</dbReference>
<dbReference type="eggNOG" id="arCOG01680">
    <property type="taxonomic scope" value="Archaea"/>
</dbReference>
<evidence type="ECO:0000313" key="5">
    <source>
        <dbReference type="EMBL" id="ESP86825.1"/>
    </source>
</evidence>
<protein>
    <submittedName>
        <fullName evidence="5">Transcriptional regulator, MarR family protein</fullName>
    </submittedName>
</protein>
<dbReference type="PROSITE" id="PS50987">
    <property type="entry name" value="HTH_ARSR_2"/>
    <property type="match status" value="1"/>
</dbReference>
<dbReference type="SUPFAM" id="SSF46785">
    <property type="entry name" value="Winged helix' DNA-binding domain"/>
    <property type="match status" value="1"/>
</dbReference>
<organism evidence="5 6">
    <name type="scientific">Candidatus Halobonum tyrrellensis G22</name>
    <dbReference type="NCBI Taxonomy" id="1324957"/>
    <lineage>
        <taxon>Archaea</taxon>
        <taxon>Methanobacteriati</taxon>
        <taxon>Methanobacteriota</taxon>
        <taxon>Stenosarchaea group</taxon>
        <taxon>Halobacteria</taxon>
        <taxon>Halobacteriales</taxon>
        <taxon>Haloferacaceae</taxon>
        <taxon>Candidatus Halobonum</taxon>
    </lineage>
</organism>
<dbReference type="EMBL" id="ASGZ01000070">
    <property type="protein sequence ID" value="ESP86825.1"/>
    <property type="molecule type" value="Genomic_DNA"/>
</dbReference>
<dbReference type="InterPro" id="IPR001845">
    <property type="entry name" value="HTH_ArsR_DNA-bd_dom"/>
</dbReference>
<accession>V4H828</accession>
<dbReference type="InterPro" id="IPR051011">
    <property type="entry name" value="Metal_resp_trans_reg"/>
</dbReference>
<dbReference type="PANTHER" id="PTHR43132">
    <property type="entry name" value="ARSENICAL RESISTANCE OPERON REPRESSOR ARSR-RELATED"/>
    <property type="match status" value="1"/>
</dbReference>
<dbReference type="GO" id="GO:0003677">
    <property type="term" value="F:DNA binding"/>
    <property type="evidence" value="ECO:0007669"/>
    <property type="project" value="UniProtKB-KW"/>
</dbReference>
<keyword evidence="6" id="KW-1185">Reference proteome</keyword>